<dbReference type="InterPro" id="IPR017871">
    <property type="entry name" value="ABC_transporter-like_CS"/>
</dbReference>
<evidence type="ECO:0000313" key="15">
    <source>
        <dbReference type="EMBL" id="EIC02258.1"/>
    </source>
</evidence>
<comment type="caution">
    <text evidence="15">The sequence shown here is derived from an EMBL/GenBank/DDBJ whole genome shotgun (WGS) entry which is preliminary data.</text>
</comment>
<keyword evidence="5" id="KW-0547">Nucleotide-binding</keyword>
<evidence type="ECO:0000256" key="9">
    <source>
        <dbReference type="ARBA" id="ARBA00023136"/>
    </source>
</evidence>
<dbReference type="STRING" id="907348.TresaDRAFT_1522"/>
<keyword evidence="6" id="KW-0067">ATP-binding</keyword>
<dbReference type="RefSeq" id="WP_002703368.1">
    <property type="nucleotide sequence ID" value="NZ_AGRW01000041.1"/>
</dbReference>
<comment type="subunit">
    <text evidence="10">The complex is composed of two ATP-binding proteins (NikD and NikE), two transmembrane proteins (NikB and NikC) and a solute-binding protein (NikA).</text>
</comment>
<dbReference type="GO" id="GO:0015413">
    <property type="term" value="F:ABC-type nickel transporter activity"/>
    <property type="evidence" value="ECO:0007669"/>
    <property type="project" value="UniProtKB-EC"/>
</dbReference>
<dbReference type="EC" id="7.2.2.11" evidence="11"/>
<evidence type="ECO:0000256" key="1">
    <source>
        <dbReference type="ARBA" id="ARBA00004417"/>
    </source>
</evidence>
<dbReference type="OrthoDB" id="359852at2"/>
<accession>H7EJM0</accession>
<gene>
    <name evidence="15" type="ORF">TresaDRAFT_1522</name>
</gene>
<dbReference type="SUPFAM" id="SSF52540">
    <property type="entry name" value="P-loop containing nucleoside triphosphate hydrolases"/>
    <property type="match status" value="1"/>
</dbReference>
<dbReference type="PROSITE" id="PS00211">
    <property type="entry name" value="ABC_TRANSPORTER_1"/>
    <property type="match status" value="1"/>
</dbReference>
<keyword evidence="8" id="KW-0406">Ion transport</keyword>
<protein>
    <recommendedName>
        <fullName evidence="12">Nickel import system ATP-binding protein NikD</fullName>
        <ecNumber evidence="11">7.2.2.11</ecNumber>
    </recommendedName>
</protein>
<comment type="catalytic activity">
    <reaction evidence="13">
        <text>Ni(2+)(out) + ATP + H2O = Ni(2+)(in) + ADP + phosphate + H(+)</text>
        <dbReference type="Rhea" id="RHEA:15557"/>
        <dbReference type="ChEBI" id="CHEBI:15377"/>
        <dbReference type="ChEBI" id="CHEBI:15378"/>
        <dbReference type="ChEBI" id="CHEBI:30616"/>
        <dbReference type="ChEBI" id="CHEBI:43474"/>
        <dbReference type="ChEBI" id="CHEBI:49786"/>
        <dbReference type="ChEBI" id="CHEBI:456216"/>
        <dbReference type="EC" id="7.2.2.11"/>
    </reaction>
    <physiologicalReaction direction="left-to-right" evidence="13">
        <dbReference type="Rhea" id="RHEA:15558"/>
    </physiologicalReaction>
</comment>
<dbReference type="InterPro" id="IPR003593">
    <property type="entry name" value="AAA+_ATPase"/>
</dbReference>
<evidence type="ECO:0000313" key="16">
    <source>
        <dbReference type="Proteomes" id="UP000003571"/>
    </source>
</evidence>
<dbReference type="InterPro" id="IPR027417">
    <property type="entry name" value="P-loop_NTPase"/>
</dbReference>
<evidence type="ECO:0000259" key="14">
    <source>
        <dbReference type="PROSITE" id="PS50893"/>
    </source>
</evidence>
<feature type="domain" description="ABC transporter" evidence="14">
    <location>
        <begin position="7"/>
        <end position="233"/>
    </location>
</feature>
<evidence type="ECO:0000256" key="12">
    <source>
        <dbReference type="ARBA" id="ARBA00044143"/>
    </source>
</evidence>
<dbReference type="PATRIC" id="fig|907348.3.peg.980"/>
<dbReference type="eggNOG" id="COG0444">
    <property type="taxonomic scope" value="Bacteria"/>
</dbReference>
<dbReference type="InterPro" id="IPR003439">
    <property type="entry name" value="ABC_transporter-like_ATP-bd"/>
</dbReference>
<name>H7EJM0_9SPIR</name>
<evidence type="ECO:0000256" key="13">
    <source>
        <dbReference type="ARBA" id="ARBA00048610"/>
    </source>
</evidence>
<evidence type="ECO:0000256" key="5">
    <source>
        <dbReference type="ARBA" id="ARBA00022741"/>
    </source>
</evidence>
<dbReference type="GO" id="GO:0016887">
    <property type="term" value="F:ATP hydrolysis activity"/>
    <property type="evidence" value="ECO:0007669"/>
    <property type="project" value="InterPro"/>
</dbReference>
<dbReference type="PANTHER" id="PTHR43297">
    <property type="entry name" value="OLIGOPEPTIDE TRANSPORT ATP-BINDING PROTEIN APPD"/>
    <property type="match status" value="1"/>
</dbReference>
<keyword evidence="3" id="KW-0813">Transport</keyword>
<dbReference type="InterPro" id="IPR050388">
    <property type="entry name" value="ABC_Ni/Peptide_Import"/>
</dbReference>
<dbReference type="AlphaFoldDB" id="H7EJM0"/>
<dbReference type="PROSITE" id="PS50893">
    <property type="entry name" value="ABC_TRANSPORTER_2"/>
    <property type="match status" value="1"/>
</dbReference>
<evidence type="ECO:0000256" key="3">
    <source>
        <dbReference type="ARBA" id="ARBA00022448"/>
    </source>
</evidence>
<sequence>MEKILEVRHLDVAFRMYEDSSFSDGQRILKAIRNLHVTLCRGEIVAVIGSSGSGKSLLAHALMGILPKNAVYHLDMDFYGQKMALIPQSISYLDPLKKVGKQLSLGRLSKKELAAIAEHYELSAKDLDKYPFELSGGMARRILIATAFTSGADLIIADEPTPGLSTALSDEVLQHFRHFADKGKCVLLISHDIDLVSFVADRMIVLKDGEVVDALSTEDFRRGGESIRHPFTKALWRALPQNSFEPTPLEEIESQCARAEAKHA</sequence>
<dbReference type="GO" id="GO:0005886">
    <property type="term" value="C:plasma membrane"/>
    <property type="evidence" value="ECO:0007669"/>
    <property type="project" value="UniProtKB-SubCell"/>
</dbReference>
<dbReference type="GO" id="GO:0005524">
    <property type="term" value="F:ATP binding"/>
    <property type="evidence" value="ECO:0007669"/>
    <property type="project" value="UniProtKB-KW"/>
</dbReference>
<dbReference type="Gene3D" id="3.40.50.300">
    <property type="entry name" value="P-loop containing nucleotide triphosphate hydrolases"/>
    <property type="match status" value="1"/>
</dbReference>
<evidence type="ECO:0000256" key="11">
    <source>
        <dbReference type="ARBA" id="ARBA00039098"/>
    </source>
</evidence>
<dbReference type="EMBL" id="AGRW01000041">
    <property type="protein sequence ID" value="EIC02258.1"/>
    <property type="molecule type" value="Genomic_DNA"/>
</dbReference>
<dbReference type="Proteomes" id="UP000003571">
    <property type="component" value="Unassembled WGS sequence"/>
</dbReference>
<dbReference type="Pfam" id="PF00005">
    <property type="entry name" value="ABC_tran"/>
    <property type="match status" value="1"/>
</dbReference>
<evidence type="ECO:0000256" key="8">
    <source>
        <dbReference type="ARBA" id="ARBA00023065"/>
    </source>
</evidence>
<keyword evidence="4" id="KW-1003">Cell membrane</keyword>
<dbReference type="PANTHER" id="PTHR43297:SF13">
    <property type="entry name" value="NICKEL ABC TRANSPORTER, ATP-BINDING PROTEIN"/>
    <property type="match status" value="1"/>
</dbReference>
<evidence type="ECO:0000256" key="10">
    <source>
        <dbReference type="ARBA" id="ARBA00038669"/>
    </source>
</evidence>
<keyword evidence="7" id="KW-1278">Translocase</keyword>
<dbReference type="SMART" id="SM00382">
    <property type="entry name" value="AAA"/>
    <property type="match status" value="1"/>
</dbReference>
<proteinExistence type="inferred from homology"/>
<evidence type="ECO:0000256" key="7">
    <source>
        <dbReference type="ARBA" id="ARBA00022967"/>
    </source>
</evidence>
<keyword evidence="16" id="KW-1185">Reference proteome</keyword>
<reference evidence="15 16" key="1">
    <citation type="submission" date="2011-09" db="EMBL/GenBank/DDBJ databases">
        <title>The draft genome of Treponema saccharophilum DSM 2985.</title>
        <authorList>
            <consortium name="US DOE Joint Genome Institute (JGI-PGF)"/>
            <person name="Lucas S."/>
            <person name="Copeland A."/>
            <person name="Lapidus A."/>
            <person name="Glavina del Rio T."/>
            <person name="Dalin E."/>
            <person name="Tice H."/>
            <person name="Bruce D."/>
            <person name="Goodwin L."/>
            <person name="Pitluck S."/>
            <person name="Peters L."/>
            <person name="Kyrpides N."/>
            <person name="Mavromatis K."/>
            <person name="Ivanova N."/>
            <person name="Markowitz V."/>
            <person name="Cheng J.-F."/>
            <person name="Hugenholtz P."/>
            <person name="Woyke T."/>
            <person name="Wu D."/>
            <person name="Gronow S."/>
            <person name="Wellnitz S."/>
            <person name="Brambilla E."/>
            <person name="Klenk H.-P."/>
            <person name="Eisen J.A."/>
        </authorList>
    </citation>
    <scope>NUCLEOTIDE SEQUENCE [LARGE SCALE GENOMIC DNA]</scope>
    <source>
        <strain evidence="15 16">DSM 2985</strain>
    </source>
</reference>
<evidence type="ECO:0000256" key="4">
    <source>
        <dbReference type="ARBA" id="ARBA00022475"/>
    </source>
</evidence>
<comment type="similarity">
    <text evidence="2">Belongs to the ABC transporter superfamily.</text>
</comment>
<organism evidence="15 16">
    <name type="scientific">Treponema saccharophilum DSM 2985</name>
    <dbReference type="NCBI Taxonomy" id="907348"/>
    <lineage>
        <taxon>Bacteria</taxon>
        <taxon>Pseudomonadati</taxon>
        <taxon>Spirochaetota</taxon>
        <taxon>Spirochaetia</taxon>
        <taxon>Spirochaetales</taxon>
        <taxon>Treponemataceae</taxon>
        <taxon>Treponema</taxon>
    </lineage>
</organism>
<comment type="subcellular location">
    <subcellularLocation>
        <location evidence="1">Cell inner membrane</location>
        <topology evidence="1">Peripheral membrane protein</topology>
    </subcellularLocation>
</comment>
<keyword evidence="9" id="KW-0472">Membrane</keyword>
<evidence type="ECO:0000256" key="2">
    <source>
        <dbReference type="ARBA" id="ARBA00005417"/>
    </source>
</evidence>
<evidence type="ECO:0000256" key="6">
    <source>
        <dbReference type="ARBA" id="ARBA00022840"/>
    </source>
</evidence>